<reference evidence="1 2" key="1">
    <citation type="journal article" date="2014" name="Nat. Commun.">
        <title>Klebsormidium flaccidum genome reveals primary factors for plant terrestrial adaptation.</title>
        <authorList>
            <person name="Hori K."/>
            <person name="Maruyama F."/>
            <person name="Fujisawa T."/>
            <person name="Togashi T."/>
            <person name="Yamamoto N."/>
            <person name="Seo M."/>
            <person name="Sato S."/>
            <person name="Yamada T."/>
            <person name="Mori H."/>
            <person name="Tajima N."/>
            <person name="Moriyama T."/>
            <person name="Ikeuchi M."/>
            <person name="Watanabe M."/>
            <person name="Wada H."/>
            <person name="Kobayashi K."/>
            <person name="Saito M."/>
            <person name="Masuda T."/>
            <person name="Sasaki-Sekimoto Y."/>
            <person name="Mashiguchi K."/>
            <person name="Awai K."/>
            <person name="Shimojima M."/>
            <person name="Masuda S."/>
            <person name="Iwai M."/>
            <person name="Nobusawa T."/>
            <person name="Narise T."/>
            <person name="Kondo S."/>
            <person name="Saito H."/>
            <person name="Sato R."/>
            <person name="Murakawa M."/>
            <person name="Ihara Y."/>
            <person name="Oshima-Yamada Y."/>
            <person name="Ohtaka K."/>
            <person name="Satoh M."/>
            <person name="Sonobe K."/>
            <person name="Ishii M."/>
            <person name="Ohtani R."/>
            <person name="Kanamori-Sato M."/>
            <person name="Honoki R."/>
            <person name="Miyazaki D."/>
            <person name="Mochizuki H."/>
            <person name="Umetsu J."/>
            <person name="Higashi K."/>
            <person name="Shibata D."/>
            <person name="Kamiya Y."/>
            <person name="Sato N."/>
            <person name="Nakamura Y."/>
            <person name="Tabata S."/>
            <person name="Ida S."/>
            <person name="Kurokawa K."/>
            <person name="Ohta H."/>
        </authorList>
    </citation>
    <scope>NUCLEOTIDE SEQUENCE [LARGE SCALE GENOMIC DNA]</scope>
    <source>
        <strain evidence="1 2">NIES-2285</strain>
    </source>
</reference>
<keyword evidence="2" id="KW-1185">Reference proteome</keyword>
<evidence type="ECO:0000313" key="2">
    <source>
        <dbReference type="Proteomes" id="UP000054558"/>
    </source>
</evidence>
<proteinExistence type="predicted"/>
<dbReference type="Proteomes" id="UP000054558">
    <property type="component" value="Unassembled WGS sequence"/>
</dbReference>
<organism evidence="1 2">
    <name type="scientific">Klebsormidium nitens</name>
    <name type="common">Green alga</name>
    <name type="synonym">Ulothrix nitens</name>
    <dbReference type="NCBI Taxonomy" id="105231"/>
    <lineage>
        <taxon>Eukaryota</taxon>
        <taxon>Viridiplantae</taxon>
        <taxon>Streptophyta</taxon>
        <taxon>Klebsormidiophyceae</taxon>
        <taxon>Klebsormidiales</taxon>
        <taxon>Klebsormidiaceae</taxon>
        <taxon>Klebsormidium</taxon>
    </lineage>
</organism>
<sequence>MITGPHFVGHVAAELSHPLVWRGPGATICLKYSVSAPPGYTAEPLRAGSAAKPTMTLTGDGGRWSEVLRLGKQEVPVADCPPRALLLADVTQVSTDVKQRVSRTRLPPAWCQTFFWRPSAWALRKRSTSRLYPLEEVPGRTLEGPAELSIRRKYIPSCPPTGRTRVTCASDDVSGCPRTLTLPEPNKRPSSLAVPRGWDWSGFQGCGRPAEGVLAKMAGFKAILP</sequence>
<gene>
    <name evidence="1" type="ORF">KFL_004190106</name>
</gene>
<accession>A0A1Y1IBP7</accession>
<dbReference type="AlphaFoldDB" id="A0A1Y1IBP7"/>
<name>A0A1Y1IBP7_KLENI</name>
<dbReference type="EMBL" id="DF237368">
    <property type="protein sequence ID" value="GAQ88340.1"/>
    <property type="molecule type" value="Genomic_DNA"/>
</dbReference>
<protein>
    <submittedName>
        <fullName evidence="1">Uncharacterized protein</fullName>
    </submittedName>
</protein>
<evidence type="ECO:0000313" key="1">
    <source>
        <dbReference type="EMBL" id="GAQ88340.1"/>
    </source>
</evidence>